<organism evidence="1 2">
    <name type="scientific">Arabis nemorensis</name>
    <dbReference type="NCBI Taxonomy" id="586526"/>
    <lineage>
        <taxon>Eukaryota</taxon>
        <taxon>Viridiplantae</taxon>
        <taxon>Streptophyta</taxon>
        <taxon>Embryophyta</taxon>
        <taxon>Tracheophyta</taxon>
        <taxon>Spermatophyta</taxon>
        <taxon>Magnoliopsida</taxon>
        <taxon>eudicotyledons</taxon>
        <taxon>Gunneridae</taxon>
        <taxon>Pentapetalae</taxon>
        <taxon>rosids</taxon>
        <taxon>malvids</taxon>
        <taxon>Brassicales</taxon>
        <taxon>Brassicaceae</taxon>
        <taxon>Arabideae</taxon>
        <taxon>Arabis</taxon>
    </lineage>
</organism>
<protein>
    <submittedName>
        <fullName evidence="1">Uncharacterized protein</fullName>
    </submittedName>
</protein>
<evidence type="ECO:0000313" key="1">
    <source>
        <dbReference type="EMBL" id="VVB14162.1"/>
    </source>
</evidence>
<name>A0A565CKR5_9BRAS</name>
<dbReference type="OrthoDB" id="1654714at2759"/>
<keyword evidence="2" id="KW-1185">Reference proteome</keyword>
<dbReference type="Proteomes" id="UP000489600">
    <property type="component" value="Unassembled WGS sequence"/>
</dbReference>
<gene>
    <name evidence="1" type="ORF">ANE_LOCUS24606</name>
</gene>
<reference evidence="1" key="1">
    <citation type="submission" date="2019-07" db="EMBL/GenBank/DDBJ databases">
        <authorList>
            <person name="Dittberner H."/>
        </authorList>
    </citation>
    <scope>NUCLEOTIDE SEQUENCE [LARGE SCALE GENOMIC DNA]</scope>
</reference>
<dbReference type="EMBL" id="CABITT030000008">
    <property type="protein sequence ID" value="VVB14162.1"/>
    <property type="molecule type" value="Genomic_DNA"/>
</dbReference>
<sequence length="510" mass="58511">MQPPICNPKPQNHHLEFLKPLLNDSVKQFLFQYRNGRSHFSDFDSIFTRVLHDLSDPPPLELLWFYSAIRFHSSKLDFEDDSVRLTSSFFQLLVSLSDSFSGVKRIALLSPVVYQLSRLVHTKRSDASRLLDGIVSYISMYCCVDEQYGSEDDLVMVSGFSFADLIRVWVVDEVDEDCRVEDCLEIFMPFVSERLSKEMMNSESCSVGYLAGIVASQVFLLSLCVRFDSEFSRSDSEIEKDLREYVLQMISGFQSCYFFDVILKMLLLEPYQQLSSLLGPGDEATLTEIIREAVIQSAEKLFLNPENGTSQRSLHLKNIAVNWLFLFDNAMASLRRNKDQDEETSRYMNMFSTSRIPYHLINWVISQGEVIRDAETLLGLTPASFIEWLVSLEDQGVRVFDCDHSKNYAKAVIHRSRSDFSLEATLLKQQEEFGQDADMADDHIASSISILRSSSTRKRKEARHNKEGETKVKFFKRRHGNLQENSIFQPFVFAGSLVNGTEVEVSDMEL</sequence>
<comment type="caution">
    <text evidence="1">The sequence shown here is derived from an EMBL/GenBank/DDBJ whole genome shotgun (WGS) entry which is preliminary data.</text>
</comment>
<dbReference type="PANTHER" id="PTHR35505:SF1">
    <property type="entry name" value="SNF2 DOMAIN PROTEIN"/>
    <property type="match status" value="1"/>
</dbReference>
<dbReference type="AlphaFoldDB" id="A0A565CKR5"/>
<evidence type="ECO:0000313" key="2">
    <source>
        <dbReference type="Proteomes" id="UP000489600"/>
    </source>
</evidence>
<proteinExistence type="predicted"/>
<accession>A0A565CKR5</accession>
<dbReference type="PANTHER" id="PTHR35505">
    <property type="entry name" value="OS01G0600300 PROTEIN"/>
    <property type="match status" value="1"/>
</dbReference>